<organism evidence="1 2">
    <name type="scientific">Ignelater luminosus</name>
    <name type="common">Cucubano</name>
    <name type="synonym">Pyrophorus luminosus</name>
    <dbReference type="NCBI Taxonomy" id="2038154"/>
    <lineage>
        <taxon>Eukaryota</taxon>
        <taxon>Metazoa</taxon>
        <taxon>Ecdysozoa</taxon>
        <taxon>Arthropoda</taxon>
        <taxon>Hexapoda</taxon>
        <taxon>Insecta</taxon>
        <taxon>Pterygota</taxon>
        <taxon>Neoptera</taxon>
        <taxon>Endopterygota</taxon>
        <taxon>Coleoptera</taxon>
        <taxon>Polyphaga</taxon>
        <taxon>Elateriformia</taxon>
        <taxon>Elateroidea</taxon>
        <taxon>Elateridae</taxon>
        <taxon>Agrypninae</taxon>
        <taxon>Pyrophorini</taxon>
        <taxon>Ignelater</taxon>
    </lineage>
</organism>
<dbReference type="Proteomes" id="UP000801492">
    <property type="component" value="Unassembled WGS sequence"/>
</dbReference>
<gene>
    <name evidence="1" type="ORF">ILUMI_25156</name>
</gene>
<evidence type="ECO:0000313" key="2">
    <source>
        <dbReference type="Proteomes" id="UP000801492"/>
    </source>
</evidence>
<dbReference type="PANTHER" id="PTHR37984:SF5">
    <property type="entry name" value="PROTEIN NYNRIN-LIKE"/>
    <property type="match status" value="1"/>
</dbReference>
<dbReference type="InterPro" id="IPR043502">
    <property type="entry name" value="DNA/RNA_pol_sf"/>
</dbReference>
<comment type="caution">
    <text evidence="1">The sequence shown here is derived from an EMBL/GenBank/DDBJ whole genome shotgun (WGS) entry which is preliminary data.</text>
</comment>
<evidence type="ECO:0000313" key="1">
    <source>
        <dbReference type="EMBL" id="KAF2881008.1"/>
    </source>
</evidence>
<proteinExistence type="predicted"/>
<protein>
    <submittedName>
        <fullName evidence="1">Uncharacterized protein</fullName>
    </submittedName>
</protein>
<dbReference type="Gene3D" id="3.10.10.10">
    <property type="entry name" value="HIV Type 1 Reverse Transcriptase, subunit A, domain 1"/>
    <property type="match status" value="1"/>
</dbReference>
<reference evidence="1" key="1">
    <citation type="submission" date="2019-08" db="EMBL/GenBank/DDBJ databases">
        <title>The genome of the North American firefly Photinus pyralis.</title>
        <authorList>
            <consortium name="Photinus pyralis genome working group"/>
            <person name="Fallon T.R."/>
            <person name="Sander Lower S.E."/>
            <person name="Weng J.-K."/>
        </authorList>
    </citation>
    <scope>NUCLEOTIDE SEQUENCE</scope>
    <source>
        <strain evidence="1">TRF0915ILg1</strain>
        <tissue evidence="1">Whole body</tissue>
    </source>
</reference>
<name>A0A8K0G073_IGNLU</name>
<dbReference type="EMBL" id="VTPC01090876">
    <property type="protein sequence ID" value="KAF2881008.1"/>
    <property type="molecule type" value="Genomic_DNA"/>
</dbReference>
<dbReference type="InterPro" id="IPR050951">
    <property type="entry name" value="Retrovirus_Pol_polyprotein"/>
</dbReference>
<dbReference type="SUPFAM" id="SSF56672">
    <property type="entry name" value="DNA/RNA polymerases"/>
    <property type="match status" value="1"/>
</dbReference>
<dbReference type="AlphaFoldDB" id="A0A8K0G073"/>
<dbReference type="GO" id="GO:0071897">
    <property type="term" value="P:DNA biosynthetic process"/>
    <property type="evidence" value="ECO:0007669"/>
    <property type="project" value="UniProtKB-ARBA"/>
</dbReference>
<dbReference type="OrthoDB" id="6774497at2759"/>
<dbReference type="PANTHER" id="PTHR37984">
    <property type="entry name" value="PROTEIN CBG26694"/>
    <property type="match status" value="1"/>
</dbReference>
<keyword evidence="2" id="KW-1185">Reference proteome</keyword>
<accession>A0A8K0G073</accession>
<sequence length="154" mass="17851">MFPIHIIRNGCRPLVGRVWLKKLKLELHALNMLDFDTNSVKVKALTDQYLNVATPKFFKPRAVPFALKEKVEKELDRLVKEGVLTPVDYSPRETPIVPVLKQDDSYVNIGLQIVVLLMKPQVNYYWVEQCEIRLNLVHDIHMKQIVQFGEEKAG</sequence>